<dbReference type="InterPro" id="IPR036628">
    <property type="entry name" value="Clp_N_dom_sf"/>
</dbReference>
<dbReference type="Proteomes" id="UP000478148">
    <property type="component" value="Unassembled WGS sequence"/>
</dbReference>
<evidence type="ECO:0000313" key="1">
    <source>
        <dbReference type="EMBL" id="NGM11657.1"/>
    </source>
</evidence>
<comment type="caution">
    <text evidence="1">The sequence shown here is derived from an EMBL/GenBank/DDBJ whole genome shotgun (WGS) entry which is preliminary data.</text>
</comment>
<protein>
    <submittedName>
        <fullName evidence="1">Uncharacterized protein</fullName>
    </submittedName>
</protein>
<name>A0A6M1L157_9ACTN</name>
<sequence length="361" mass="38342">MAFMQVNAGDYSSWTVLAILVPAFKRASRGGRATVGSGDLLLEFCRRMGAKAPLLRSILKSNYPAPDGPRSDIQGRAGSVDPLSLYGARAVLREAVRAGSDFLIGEQPSMSPAWTAGAVHVLAEARAISAERHLPWVGDREVLLALLASEGTTASALVTRSGVDRGEVLSEVGLLKSFQGKHPWAPAVDSLERVGLLRVNVVSRILVWPINAISRKIDGPSSGLLTTLEEEAGRQAVREGATEVQFEHVVLAAASITHQLALSEIPEPEELRNSQPILDGCGLSYADLIRRLVARAGSALSASAGESLTIRARPPVASPEVEMAFEQSRGRVAQGASYPEVLEQLFAMPQARSAISALTAD</sequence>
<accession>A0A6M1L157</accession>
<dbReference type="AlphaFoldDB" id="A0A6M1L157"/>
<gene>
    <name evidence="1" type="ORF">ENC19_02655</name>
</gene>
<dbReference type="Gene3D" id="1.10.1780.10">
    <property type="entry name" value="Clp, N-terminal domain"/>
    <property type="match status" value="1"/>
</dbReference>
<reference evidence="1 2" key="1">
    <citation type="submission" date="2020-02" db="EMBL/GenBank/DDBJ databases">
        <title>Draft Genome Sequence of Verrucosispora sp. Strain CWR15, Isolated from Gulf of Mexico Sponge.</title>
        <authorList>
            <person name="Kennedy S.J."/>
            <person name="Cella E."/>
            <person name="Azarian T."/>
            <person name="Baker B.J."/>
            <person name="Shaw L.N."/>
        </authorList>
    </citation>
    <scope>NUCLEOTIDE SEQUENCE [LARGE SCALE GENOMIC DNA]</scope>
    <source>
        <strain evidence="1 2">CWR15</strain>
    </source>
</reference>
<proteinExistence type="predicted"/>
<keyword evidence="2" id="KW-1185">Reference proteome</keyword>
<dbReference type="RefSeq" id="WP_164445530.1">
    <property type="nucleotide sequence ID" value="NZ_SAIY01000001.1"/>
</dbReference>
<organism evidence="1 2">
    <name type="scientific">Verrucosispora sioxanthis</name>
    <dbReference type="NCBI Taxonomy" id="2499994"/>
    <lineage>
        <taxon>Bacteria</taxon>
        <taxon>Bacillati</taxon>
        <taxon>Actinomycetota</taxon>
        <taxon>Actinomycetes</taxon>
        <taxon>Micromonosporales</taxon>
        <taxon>Micromonosporaceae</taxon>
        <taxon>Micromonospora</taxon>
    </lineage>
</organism>
<dbReference type="EMBL" id="SAIY01000001">
    <property type="protein sequence ID" value="NGM11657.1"/>
    <property type="molecule type" value="Genomic_DNA"/>
</dbReference>
<evidence type="ECO:0000313" key="2">
    <source>
        <dbReference type="Proteomes" id="UP000478148"/>
    </source>
</evidence>